<keyword evidence="1" id="KW-1133">Transmembrane helix</keyword>
<reference evidence="3 5" key="1">
    <citation type="journal article" date="2008" name="Science">
        <title>The Physcomitrella genome reveals evolutionary insights into the conquest of land by plants.</title>
        <authorList>
            <person name="Rensing S."/>
            <person name="Lang D."/>
            <person name="Zimmer A."/>
            <person name="Terry A."/>
            <person name="Salamov A."/>
            <person name="Shapiro H."/>
            <person name="Nishiyama T."/>
            <person name="Perroud P.-F."/>
            <person name="Lindquist E."/>
            <person name="Kamisugi Y."/>
            <person name="Tanahashi T."/>
            <person name="Sakakibara K."/>
            <person name="Fujita T."/>
            <person name="Oishi K."/>
            <person name="Shin-I T."/>
            <person name="Kuroki Y."/>
            <person name="Toyoda A."/>
            <person name="Suzuki Y."/>
            <person name="Hashimoto A."/>
            <person name="Yamaguchi K."/>
            <person name="Sugano A."/>
            <person name="Kohara Y."/>
            <person name="Fujiyama A."/>
            <person name="Anterola A."/>
            <person name="Aoki S."/>
            <person name="Ashton N."/>
            <person name="Barbazuk W.B."/>
            <person name="Barker E."/>
            <person name="Bennetzen J."/>
            <person name="Bezanilla M."/>
            <person name="Blankenship R."/>
            <person name="Cho S.H."/>
            <person name="Dutcher S."/>
            <person name="Estelle M."/>
            <person name="Fawcett J.A."/>
            <person name="Gundlach H."/>
            <person name="Hanada K."/>
            <person name="Heyl A."/>
            <person name="Hicks K.A."/>
            <person name="Hugh J."/>
            <person name="Lohr M."/>
            <person name="Mayer K."/>
            <person name="Melkozernov A."/>
            <person name="Murata T."/>
            <person name="Nelson D."/>
            <person name="Pils B."/>
            <person name="Prigge M."/>
            <person name="Reiss B."/>
            <person name="Renner T."/>
            <person name="Rombauts S."/>
            <person name="Rushton P."/>
            <person name="Sanderfoot A."/>
            <person name="Schween G."/>
            <person name="Shiu S.-H."/>
            <person name="Stueber K."/>
            <person name="Theodoulou F.L."/>
            <person name="Tu H."/>
            <person name="Van de Peer Y."/>
            <person name="Verrier P.J."/>
            <person name="Waters E."/>
            <person name="Wood A."/>
            <person name="Yang L."/>
            <person name="Cove D."/>
            <person name="Cuming A."/>
            <person name="Hasebe M."/>
            <person name="Lucas S."/>
            <person name="Mishler D.B."/>
            <person name="Reski R."/>
            <person name="Grigoriev I."/>
            <person name="Quatrano R.S."/>
            <person name="Boore J.L."/>
        </authorList>
    </citation>
    <scope>NUCLEOTIDE SEQUENCE [LARGE SCALE GENOMIC DNA]</scope>
    <source>
        <strain evidence="4 5">cv. Gransden 2004</strain>
    </source>
</reference>
<dbReference type="EnsemblPlants" id="Pp3c3_34570V3.1">
    <property type="protein sequence ID" value="Pp3c3_34570V3.1"/>
    <property type="gene ID" value="Pp3c3_34570"/>
</dbReference>
<keyword evidence="1" id="KW-0812">Transmembrane</keyword>
<sequence>MPRFFFFYFFFYCWQTWGGETVVHEIILAWSVFLSGFLSRNCNYFCSFFFVPGLSCRLFFFVRFIGLQVSVMQLFKPPKAPCQMQKNHPKLFLDTGWISCALHFQIIVSKTTQTISYFINYLKSMLLIVANAVACMVSHIKLKTDLVLYAENYNCEVL</sequence>
<dbReference type="AlphaFoldDB" id="A0A2K1KX61"/>
<feature type="chain" id="PRO_5036319092" description="Secreted protein" evidence="2">
    <location>
        <begin position="19"/>
        <end position="158"/>
    </location>
</feature>
<dbReference type="EMBL" id="ABEU02000003">
    <property type="protein sequence ID" value="PNR58372.1"/>
    <property type="molecule type" value="Genomic_DNA"/>
</dbReference>
<feature type="signal peptide" evidence="2">
    <location>
        <begin position="1"/>
        <end position="18"/>
    </location>
</feature>
<accession>A0A2K1KX61</accession>
<protein>
    <recommendedName>
        <fullName evidence="6">Secreted protein</fullName>
    </recommendedName>
</protein>
<dbReference type="Gramene" id="Pp3c3_34570V3.1">
    <property type="protein sequence ID" value="Pp3c3_34570V3.1"/>
    <property type="gene ID" value="Pp3c3_34570"/>
</dbReference>
<dbReference type="InParanoid" id="A0A2K1KX61"/>
<keyword evidence="5" id="KW-1185">Reference proteome</keyword>
<name>A0A2K1KX61_PHYPA</name>
<organism evidence="3">
    <name type="scientific">Physcomitrium patens</name>
    <name type="common">Spreading-leaved earth moss</name>
    <name type="synonym">Physcomitrella patens</name>
    <dbReference type="NCBI Taxonomy" id="3218"/>
    <lineage>
        <taxon>Eukaryota</taxon>
        <taxon>Viridiplantae</taxon>
        <taxon>Streptophyta</taxon>
        <taxon>Embryophyta</taxon>
        <taxon>Bryophyta</taxon>
        <taxon>Bryophytina</taxon>
        <taxon>Bryopsida</taxon>
        <taxon>Funariidae</taxon>
        <taxon>Funariales</taxon>
        <taxon>Funariaceae</taxon>
        <taxon>Physcomitrium</taxon>
    </lineage>
</organism>
<evidence type="ECO:0000313" key="4">
    <source>
        <dbReference type="EnsemblPlants" id="Pp3c3_34570V3.1"/>
    </source>
</evidence>
<proteinExistence type="predicted"/>
<evidence type="ECO:0008006" key="6">
    <source>
        <dbReference type="Google" id="ProtNLM"/>
    </source>
</evidence>
<keyword evidence="2" id="KW-0732">Signal</keyword>
<dbReference type="Proteomes" id="UP000006727">
    <property type="component" value="Chromosome 3"/>
</dbReference>
<reference evidence="3 5" key="2">
    <citation type="journal article" date="2018" name="Plant J.">
        <title>The Physcomitrella patens chromosome-scale assembly reveals moss genome structure and evolution.</title>
        <authorList>
            <person name="Lang D."/>
            <person name="Ullrich K.K."/>
            <person name="Murat F."/>
            <person name="Fuchs J."/>
            <person name="Jenkins J."/>
            <person name="Haas F.B."/>
            <person name="Piednoel M."/>
            <person name="Gundlach H."/>
            <person name="Van Bel M."/>
            <person name="Meyberg R."/>
            <person name="Vives C."/>
            <person name="Morata J."/>
            <person name="Symeonidi A."/>
            <person name="Hiss M."/>
            <person name="Muchero W."/>
            <person name="Kamisugi Y."/>
            <person name="Saleh O."/>
            <person name="Blanc G."/>
            <person name="Decker E.L."/>
            <person name="van Gessel N."/>
            <person name="Grimwood J."/>
            <person name="Hayes R.D."/>
            <person name="Graham S.W."/>
            <person name="Gunter L.E."/>
            <person name="McDaniel S.F."/>
            <person name="Hoernstein S.N.W."/>
            <person name="Larsson A."/>
            <person name="Li F.W."/>
            <person name="Perroud P.F."/>
            <person name="Phillips J."/>
            <person name="Ranjan P."/>
            <person name="Rokshar D.S."/>
            <person name="Rothfels C.J."/>
            <person name="Schneider L."/>
            <person name="Shu S."/>
            <person name="Stevenson D.W."/>
            <person name="Thummler F."/>
            <person name="Tillich M."/>
            <person name="Villarreal Aguilar J.C."/>
            <person name="Widiez T."/>
            <person name="Wong G.K."/>
            <person name="Wymore A."/>
            <person name="Zhang Y."/>
            <person name="Zimmer A.D."/>
            <person name="Quatrano R.S."/>
            <person name="Mayer K.F.X."/>
            <person name="Goodstein D."/>
            <person name="Casacuberta J.M."/>
            <person name="Vandepoele K."/>
            <person name="Reski R."/>
            <person name="Cuming A.C."/>
            <person name="Tuskan G.A."/>
            <person name="Maumus F."/>
            <person name="Salse J."/>
            <person name="Schmutz J."/>
            <person name="Rensing S.A."/>
        </authorList>
    </citation>
    <scope>NUCLEOTIDE SEQUENCE [LARGE SCALE GENOMIC DNA]</scope>
    <source>
        <strain evidence="4 5">cv. Gransden 2004</strain>
    </source>
</reference>
<evidence type="ECO:0000313" key="5">
    <source>
        <dbReference type="Proteomes" id="UP000006727"/>
    </source>
</evidence>
<gene>
    <name evidence="3" type="ORF">PHYPA_005367</name>
</gene>
<evidence type="ECO:0000256" key="2">
    <source>
        <dbReference type="SAM" id="SignalP"/>
    </source>
</evidence>
<keyword evidence="1" id="KW-0472">Membrane</keyword>
<feature type="transmembrane region" description="Helical" evidence="1">
    <location>
        <begin position="121"/>
        <end position="140"/>
    </location>
</feature>
<reference evidence="4" key="3">
    <citation type="submission" date="2020-12" db="UniProtKB">
        <authorList>
            <consortium name="EnsemblPlants"/>
        </authorList>
    </citation>
    <scope>IDENTIFICATION</scope>
</reference>
<evidence type="ECO:0000256" key="1">
    <source>
        <dbReference type="SAM" id="Phobius"/>
    </source>
</evidence>
<evidence type="ECO:0000313" key="3">
    <source>
        <dbReference type="EMBL" id="PNR58372.1"/>
    </source>
</evidence>